<name>A0A9D4RPA6_DREPO</name>
<gene>
    <name evidence="1" type="ORF">DPMN_036897</name>
</gene>
<evidence type="ECO:0000313" key="1">
    <source>
        <dbReference type="EMBL" id="KAH3873660.1"/>
    </source>
</evidence>
<evidence type="ECO:0000313" key="2">
    <source>
        <dbReference type="Proteomes" id="UP000828390"/>
    </source>
</evidence>
<sequence length="61" mass="6790">MSPDGDRIYVINESSKQLVTLSRDGLISTLTDIQLNFPLEVLPGLHVTDKDKSWCADTIKT</sequence>
<accession>A0A9D4RPA6</accession>
<organism evidence="1 2">
    <name type="scientific">Dreissena polymorpha</name>
    <name type="common">Zebra mussel</name>
    <name type="synonym">Mytilus polymorpha</name>
    <dbReference type="NCBI Taxonomy" id="45954"/>
    <lineage>
        <taxon>Eukaryota</taxon>
        <taxon>Metazoa</taxon>
        <taxon>Spiralia</taxon>
        <taxon>Lophotrochozoa</taxon>
        <taxon>Mollusca</taxon>
        <taxon>Bivalvia</taxon>
        <taxon>Autobranchia</taxon>
        <taxon>Heteroconchia</taxon>
        <taxon>Euheterodonta</taxon>
        <taxon>Imparidentia</taxon>
        <taxon>Neoheterodontei</taxon>
        <taxon>Myida</taxon>
        <taxon>Dreissenoidea</taxon>
        <taxon>Dreissenidae</taxon>
        <taxon>Dreissena</taxon>
    </lineage>
</organism>
<keyword evidence="2" id="KW-1185">Reference proteome</keyword>
<comment type="caution">
    <text evidence="1">The sequence shown here is derived from an EMBL/GenBank/DDBJ whole genome shotgun (WGS) entry which is preliminary data.</text>
</comment>
<protein>
    <submittedName>
        <fullName evidence="1">Uncharacterized protein</fullName>
    </submittedName>
</protein>
<proteinExistence type="predicted"/>
<dbReference type="Proteomes" id="UP000828390">
    <property type="component" value="Unassembled WGS sequence"/>
</dbReference>
<reference evidence="1" key="1">
    <citation type="journal article" date="2019" name="bioRxiv">
        <title>The Genome of the Zebra Mussel, Dreissena polymorpha: A Resource for Invasive Species Research.</title>
        <authorList>
            <person name="McCartney M.A."/>
            <person name="Auch B."/>
            <person name="Kono T."/>
            <person name="Mallez S."/>
            <person name="Zhang Y."/>
            <person name="Obille A."/>
            <person name="Becker A."/>
            <person name="Abrahante J.E."/>
            <person name="Garbe J."/>
            <person name="Badalamenti J.P."/>
            <person name="Herman A."/>
            <person name="Mangelson H."/>
            <person name="Liachko I."/>
            <person name="Sullivan S."/>
            <person name="Sone E.D."/>
            <person name="Koren S."/>
            <person name="Silverstein K.A.T."/>
            <person name="Beckman K.B."/>
            <person name="Gohl D.M."/>
        </authorList>
    </citation>
    <scope>NUCLEOTIDE SEQUENCE</scope>
    <source>
        <strain evidence="1">Duluth1</strain>
        <tissue evidence="1">Whole animal</tissue>
    </source>
</reference>
<reference evidence="1" key="2">
    <citation type="submission" date="2020-11" db="EMBL/GenBank/DDBJ databases">
        <authorList>
            <person name="McCartney M.A."/>
            <person name="Auch B."/>
            <person name="Kono T."/>
            <person name="Mallez S."/>
            <person name="Becker A."/>
            <person name="Gohl D.M."/>
            <person name="Silverstein K.A.T."/>
            <person name="Koren S."/>
            <person name="Bechman K.B."/>
            <person name="Herman A."/>
            <person name="Abrahante J.E."/>
            <person name="Garbe J."/>
        </authorList>
    </citation>
    <scope>NUCLEOTIDE SEQUENCE</scope>
    <source>
        <strain evidence="1">Duluth1</strain>
        <tissue evidence="1">Whole animal</tissue>
    </source>
</reference>
<dbReference type="EMBL" id="JAIWYP010000002">
    <property type="protein sequence ID" value="KAH3873660.1"/>
    <property type="molecule type" value="Genomic_DNA"/>
</dbReference>
<dbReference type="AlphaFoldDB" id="A0A9D4RPA6"/>